<dbReference type="Proteomes" id="UP000217103">
    <property type="component" value="Unassembled WGS sequence"/>
</dbReference>
<dbReference type="STRING" id="35622.SAMN04489764_0403"/>
<reference evidence="2 3" key="1">
    <citation type="submission" date="2016-10" db="EMBL/GenBank/DDBJ databases">
        <authorList>
            <person name="de Groot N.N."/>
        </authorList>
    </citation>
    <scope>NUCLEOTIDE SEQUENCE [LARGE SCALE GENOMIC DNA]</scope>
    <source>
        <strain evidence="2 3">DSM 43794</strain>
    </source>
</reference>
<dbReference type="AlphaFoldDB" id="A0A1H1AAK8"/>
<sequence>MGYVLNLQAQKSAGPADAEPQSVWSTASGTAACVVSTVSMAACLGGSTLSAAVCM</sequence>
<gene>
    <name evidence="2" type="ORF">SAMN04489764_0403</name>
</gene>
<dbReference type="RefSeq" id="WP_165634686.1">
    <property type="nucleotide sequence ID" value="NZ_FNKK01000002.1"/>
</dbReference>
<protein>
    <submittedName>
        <fullName evidence="2">Uncharacterized protein</fullName>
    </submittedName>
</protein>
<name>A0A1H1AAK8_9ACTN</name>
<accession>A0A1H1AAK8</accession>
<evidence type="ECO:0000313" key="2">
    <source>
        <dbReference type="EMBL" id="SDQ36674.1"/>
    </source>
</evidence>
<evidence type="ECO:0000256" key="1">
    <source>
        <dbReference type="SAM" id="MobiDB-lite"/>
    </source>
</evidence>
<organism evidence="2 3">
    <name type="scientific">Thermostaphylospora chromogena</name>
    <dbReference type="NCBI Taxonomy" id="35622"/>
    <lineage>
        <taxon>Bacteria</taxon>
        <taxon>Bacillati</taxon>
        <taxon>Actinomycetota</taxon>
        <taxon>Actinomycetes</taxon>
        <taxon>Streptosporangiales</taxon>
        <taxon>Thermomonosporaceae</taxon>
        <taxon>Thermostaphylospora</taxon>
    </lineage>
</organism>
<proteinExistence type="predicted"/>
<dbReference type="EMBL" id="FNKK01000002">
    <property type="protein sequence ID" value="SDQ36674.1"/>
    <property type="molecule type" value="Genomic_DNA"/>
</dbReference>
<evidence type="ECO:0000313" key="3">
    <source>
        <dbReference type="Proteomes" id="UP000217103"/>
    </source>
</evidence>
<keyword evidence="3" id="KW-1185">Reference proteome</keyword>
<feature type="region of interest" description="Disordered" evidence="1">
    <location>
        <begin position="1"/>
        <end position="21"/>
    </location>
</feature>